<protein>
    <submittedName>
        <fullName evidence="2">Phage portal protein</fullName>
    </submittedName>
</protein>
<dbReference type="AlphaFoldDB" id="A0AB38XR96"/>
<evidence type="ECO:0000313" key="2">
    <source>
        <dbReference type="EMBL" id="WCE46808.1"/>
    </source>
</evidence>
<feature type="region of interest" description="Disordered" evidence="1">
    <location>
        <begin position="93"/>
        <end position="112"/>
    </location>
</feature>
<evidence type="ECO:0000256" key="1">
    <source>
        <dbReference type="SAM" id="MobiDB-lite"/>
    </source>
</evidence>
<dbReference type="Proteomes" id="UP001211044">
    <property type="component" value="Chromosome"/>
</dbReference>
<name>A0AB38XR96_9ACTO</name>
<dbReference type="KEGG" id="wne:PIG85_03945"/>
<sequence>MAAITAGAIWPPENLATIRRDMNEWEAWWVGDPARLAATTNTNTRSKGGLFRRLMFWGRHNNRPEDRPSRADLHVPLAADICETSAQLLYGKPPQLTVKSEDGNPPTPTGRRVNEYVEDGLLDQLVQGAETGAALGGRFHRVTWDNTHSRPFITTVDADQAIPYFSWGELKQVIFCYDLEDPNPTIGSGPTTYWRHLETHYLDENGNGRIRHELYEGTKTQLGSIRPLVDHPTTAPLATQVDADATITTGITPGLCVTYFPNLTPQRRWRDLAAGRDLGRSDLDGLTGLLDALDETWNAWMRDVRLAKARIIARKDMLEDRDGNPTFDLDQEVFEGVETLGSIGESSPLQPVQFSIRFAEHAATIDKLVANIIRSAGYSPATFGEQEVGVMTATEVRAREKATLTTRDRKIRLEQPRLEDLLVKMLTIDADVYGTKGLNPDEVDVAFPDIAIDSPEAAASTASTLAAARIASTETLVAMVHPDWDAKAVAEEVERIKQDSPLTSPDAWRPPQLEADEPEE</sequence>
<evidence type="ECO:0000313" key="3">
    <source>
        <dbReference type="Proteomes" id="UP001211044"/>
    </source>
</evidence>
<proteinExistence type="predicted"/>
<accession>A0AB38XR96</accession>
<feature type="region of interest" description="Disordered" evidence="1">
    <location>
        <begin position="495"/>
        <end position="520"/>
    </location>
</feature>
<gene>
    <name evidence="2" type="ORF">PIG85_03945</name>
</gene>
<dbReference type="InterPro" id="IPR021145">
    <property type="entry name" value="Portal_protein_SPP1_Gp6-like"/>
</dbReference>
<organism evidence="2 3">
    <name type="scientific">Winkia neuii subsp. anitrata</name>
    <dbReference type="NCBI Taxonomy" id="29318"/>
    <lineage>
        <taxon>Bacteria</taxon>
        <taxon>Bacillati</taxon>
        <taxon>Actinomycetota</taxon>
        <taxon>Actinomycetes</taxon>
        <taxon>Actinomycetales</taxon>
        <taxon>Actinomycetaceae</taxon>
        <taxon>Winkia</taxon>
    </lineage>
</organism>
<dbReference type="EMBL" id="CP116394">
    <property type="protein sequence ID" value="WCE46808.1"/>
    <property type="molecule type" value="Genomic_DNA"/>
</dbReference>
<reference evidence="2" key="1">
    <citation type="submission" date="2023-01" db="EMBL/GenBank/DDBJ databases">
        <title>Comparative Genomic Analysis of the Clinically-Derived Winkia Strain NY0527 Provides Evidence into the Taxonomic Reassignment of Winkia neuii and Characterizes Their Virulence Traits.</title>
        <authorList>
            <person name="Cai X."/>
            <person name="Peng Y."/>
            <person name="Li M."/>
            <person name="Qiu Y."/>
            <person name="Wang Y."/>
            <person name="Xu L."/>
            <person name="Hou Q."/>
        </authorList>
    </citation>
    <scope>NUCLEOTIDE SEQUENCE</scope>
    <source>
        <strain evidence="2">NY0527</strain>
    </source>
</reference>
<dbReference type="Pfam" id="PF05133">
    <property type="entry name" value="SPP1_portal"/>
    <property type="match status" value="1"/>
</dbReference>
<dbReference type="RefSeq" id="WP_048707066.1">
    <property type="nucleotide sequence ID" value="NZ_CP116394.1"/>
</dbReference>